<feature type="domain" description="HSF-type DNA-binding" evidence="7">
    <location>
        <begin position="12"/>
        <end position="113"/>
    </location>
</feature>
<evidence type="ECO:0000256" key="5">
    <source>
        <dbReference type="RuleBase" id="RU004020"/>
    </source>
</evidence>
<evidence type="ECO:0000313" key="9">
    <source>
        <dbReference type="RefSeq" id="XP_064076613.1"/>
    </source>
</evidence>
<keyword evidence="4" id="KW-0539">Nucleus</keyword>
<dbReference type="GeneID" id="113394124"/>
<reference evidence="9" key="1">
    <citation type="submission" date="2025-08" db="UniProtKB">
        <authorList>
            <consortium name="RefSeq"/>
        </authorList>
    </citation>
    <scope>IDENTIFICATION</scope>
    <source>
        <tissue evidence="9">Whole body</tissue>
    </source>
</reference>
<evidence type="ECO:0000256" key="6">
    <source>
        <dbReference type="SAM" id="Phobius"/>
    </source>
</evidence>
<gene>
    <name evidence="9" type="primary">LOC113394124</name>
</gene>
<evidence type="ECO:0000256" key="4">
    <source>
        <dbReference type="ARBA" id="ARBA00023242"/>
    </source>
</evidence>
<sequence length="405" mass="46883">MQEATNAILQMRFPQKLWYLLNLHTDAILWGGTGRTILLNYRVLQHYLKCDHSIFKTTNISSFIRQLNLYGFRKVTSHLQDPLCNSSNPYMHEFIHDNFQYGRPELLNKITRKALTMKRGFKPKNFENSDQIIYISPLQKARRALRLALKKAAQDLLVLNSSKDCNSQYVDSTDDYCEEEENIEFDWLITDNVNMEHQKEFTKSGLFLFPFLNITLSLQIPFLIFFINVLLNPIQTLFKVSMKTQALQTMGKLLSSQIYTDFLFDRDLSQDGLLDFSGNMDTCHPNNENFSTQFLSMPDLDEPTEKKSDVELLAEFNITSDIDQHAKSSEASHECNSLNCVLPSVNNQIDDGAMAEKDNDINHYHGEWDQMLYDIIDNKSSNQEGLSNFRELYSQISQTIDLLNS</sequence>
<proteinExistence type="inferred from homology"/>
<organism evidence="8 9">
    <name type="scientific">Vanessa tameamea</name>
    <name type="common">Kamehameha butterfly</name>
    <dbReference type="NCBI Taxonomy" id="334116"/>
    <lineage>
        <taxon>Eukaryota</taxon>
        <taxon>Metazoa</taxon>
        <taxon>Ecdysozoa</taxon>
        <taxon>Arthropoda</taxon>
        <taxon>Hexapoda</taxon>
        <taxon>Insecta</taxon>
        <taxon>Pterygota</taxon>
        <taxon>Neoptera</taxon>
        <taxon>Endopterygota</taxon>
        <taxon>Lepidoptera</taxon>
        <taxon>Glossata</taxon>
        <taxon>Ditrysia</taxon>
        <taxon>Papilionoidea</taxon>
        <taxon>Nymphalidae</taxon>
        <taxon>Nymphalinae</taxon>
        <taxon>Vanessa</taxon>
    </lineage>
</organism>
<dbReference type="PANTHER" id="PTHR10015:SF465">
    <property type="entry name" value="HSF-TYPE DNA-BINDING DOMAIN-CONTAINING PROTEIN"/>
    <property type="match status" value="1"/>
</dbReference>
<dbReference type="Pfam" id="PF00447">
    <property type="entry name" value="HSF_DNA-bind"/>
    <property type="match status" value="1"/>
</dbReference>
<dbReference type="InterPro" id="IPR036390">
    <property type="entry name" value="WH_DNA-bd_sf"/>
</dbReference>
<dbReference type="Gene3D" id="1.10.10.10">
    <property type="entry name" value="Winged helix-like DNA-binding domain superfamily/Winged helix DNA-binding domain"/>
    <property type="match status" value="1"/>
</dbReference>
<dbReference type="Proteomes" id="UP001652626">
    <property type="component" value="Chromosome 4"/>
</dbReference>
<evidence type="ECO:0000256" key="2">
    <source>
        <dbReference type="ARBA" id="ARBA00006403"/>
    </source>
</evidence>
<dbReference type="PANTHER" id="PTHR10015">
    <property type="entry name" value="HEAT SHOCK TRANSCRIPTION FACTOR"/>
    <property type="match status" value="1"/>
</dbReference>
<dbReference type="InterPro" id="IPR036388">
    <property type="entry name" value="WH-like_DNA-bd_sf"/>
</dbReference>
<comment type="subcellular location">
    <subcellularLocation>
        <location evidence="1">Nucleus</location>
    </subcellularLocation>
</comment>
<keyword evidence="6" id="KW-0812">Transmembrane</keyword>
<comment type="similarity">
    <text evidence="2 5">Belongs to the HSF family.</text>
</comment>
<keyword evidence="6" id="KW-0472">Membrane</keyword>
<evidence type="ECO:0000256" key="3">
    <source>
        <dbReference type="ARBA" id="ARBA00023125"/>
    </source>
</evidence>
<evidence type="ECO:0000256" key="1">
    <source>
        <dbReference type="ARBA" id="ARBA00004123"/>
    </source>
</evidence>
<evidence type="ECO:0000313" key="8">
    <source>
        <dbReference type="Proteomes" id="UP001652626"/>
    </source>
</evidence>
<dbReference type="RefSeq" id="XP_064076613.1">
    <property type="nucleotide sequence ID" value="XM_064220543.1"/>
</dbReference>
<protein>
    <submittedName>
        <fullName evidence="9">Uncharacterized protein LOC113394124</fullName>
    </submittedName>
</protein>
<dbReference type="InterPro" id="IPR000232">
    <property type="entry name" value="HSF_DNA-bd"/>
</dbReference>
<keyword evidence="8" id="KW-1185">Reference proteome</keyword>
<dbReference type="SUPFAM" id="SSF46785">
    <property type="entry name" value="Winged helix' DNA-binding domain"/>
    <property type="match status" value="1"/>
</dbReference>
<evidence type="ECO:0000259" key="7">
    <source>
        <dbReference type="SMART" id="SM00415"/>
    </source>
</evidence>
<keyword evidence="6" id="KW-1133">Transmembrane helix</keyword>
<accession>A0ABM4AZ89</accession>
<feature type="transmembrane region" description="Helical" evidence="6">
    <location>
        <begin position="205"/>
        <end position="231"/>
    </location>
</feature>
<name>A0ABM4AZ89_VANTA</name>
<keyword evidence="3" id="KW-0238">DNA-binding</keyword>
<dbReference type="SMART" id="SM00415">
    <property type="entry name" value="HSF"/>
    <property type="match status" value="1"/>
</dbReference>